<dbReference type="Proteomes" id="UP000307173">
    <property type="component" value="Unassembled WGS sequence"/>
</dbReference>
<dbReference type="GO" id="GO:1990904">
    <property type="term" value="C:ribonucleoprotein complex"/>
    <property type="evidence" value="ECO:0007669"/>
    <property type="project" value="InterPro"/>
</dbReference>
<dbReference type="InterPro" id="IPR011078">
    <property type="entry name" value="PyrdxlP_homeostasis"/>
</dbReference>
<dbReference type="GO" id="GO:0003723">
    <property type="term" value="F:RNA binding"/>
    <property type="evidence" value="ECO:0007669"/>
    <property type="project" value="UniProtKB-UniRule"/>
</dbReference>
<dbReference type="PANTHER" id="PTHR10146:SF14">
    <property type="entry name" value="PYRIDOXAL PHOSPHATE HOMEOSTASIS PROTEIN"/>
    <property type="match status" value="1"/>
</dbReference>
<dbReference type="Pfam" id="PF01168">
    <property type="entry name" value="Ala_racemase_N"/>
    <property type="match status" value="1"/>
</dbReference>
<dbReference type="InterPro" id="IPR012677">
    <property type="entry name" value="Nucleotide-bd_a/b_plait_sf"/>
</dbReference>
<evidence type="ECO:0000256" key="6">
    <source>
        <dbReference type="SAM" id="Phobius"/>
    </source>
</evidence>
<organism evidence="9 10">
    <name type="scientific">Pichia inconspicua</name>
    <dbReference type="NCBI Taxonomy" id="52247"/>
    <lineage>
        <taxon>Eukaryota</taxon>
        <taxon>Fungi</taxon>
        <taxon>Dikarya</taxon>
        <taxon>Ascomycota</taxon>
        <taxon>Saccharomycotina</taxon>
        <taxon>Pichiomycetes</taxon>
        <taxon>Pichiales</taxon>
        <taxon>Pichiaceae</taxon>
        <taxon>Pichia</taxon>
    </lineage>
</organism>
<evidence type="ECO:0000313" key="10">
    <source>
        <dbReference type="Proteomes" id="UP000307173"/>
    </source>
</evidence>
<dbReference type="InterPro" id="IPR029066">
    <property type="entry name" value="PLP-binding_barrel"/>
</dbReference>
<dbReference type="CDD" id="cd08029">
    <property type="entry name" value="LA_like_fungal"/>
    <property type="match status" value="1"/>
</dbReference>
<protein>
    <recommendedName>
        <fullName evidence="3">Pyridoxal phosphate homeostasis protein</fullName>
        <shortName evidence="3">PLP homeostasis protein</shortName>
    </recommendedName>
</protein>
<dbReference type="CDD" id="cd12291">
    <property type="entry name" value="RRM1_La"/>
    <property type="match status" value="1"/>
</dbReference>
<feature type="transmembrane region" description="Helical" evidence="6">
    <location>
        <begin position="1178"/>
        <end position="1199"/>
    </location>
</feature>
<dbReference type="FunFam" id="3.20.20.10:FF:000018">
    <property type="entry name" value="Pyridoxal phosphate homeostasis protein"/>
    <property type="match status" value="1"/>
</dbReference>
<feature type="transmembrane region" description="Helical" evidence="6">
    <location>
        <begin position="1087"/>
        <end position="1104"/>
    </location>
</feature>
<dbReference type="OrthoDB" id="10264196at2759"/>
<dbReference type="Gene3D" id="1.10.10.10">
    <property type="entry name" value="Winged helix-like DNA-binding domain superfamily/Winged helix DNA-binding domain"/>
    <property type="match status" value="1"/>
</dbReference>
<dbReference type="InterPro" id="IPR036390">
    <property type="entry name" value="WH_DNA-bd_sf"/>
</dbReference>
<feature type="transmembrane region" description="Helical" evidence="6">
    <location>
        <begin position="1137"/>
        <end position="1157"/>
    </location>
</feature>
<comment type="similarity">
    <text evidence="3">Belongs to the pyridoxal phosphate-binding protein YggS/PROSC family.</text>
</comment>
<dbReference type="PRINTS" id="PR00302">
    <property type="entry name" value="LUPUSLA"/>
</dbReference>
<reference evidence="9 10" key="1">
    <citation type="journal article" date="2019" name="Front. Genet.">
        <title>Whole-Genome Sequencing of the Opportunistic Yeast Pathogen Candida inconspicua Uncovers Its Hybrid Origin.</title>
        <authorList>
            <person name="Mixao V."/>
            <person name="Hansen A.P."/>
            <person name="Saus E."/>
            <person name="Boekhout T."/>
            <person name="Lass-Florl C."/>
            <person name="Gabaldon T."/>
        </authorList>
    </citation>
    <scope>NUCLEOTIDE SEQUENCE [LARGE SCALE GENOMIC DNA]</scope>
    <source>
        <strain evidence="9 10">CBS 180</strain>
    </source>
</reference>
<dbReference type="SUPFAM" id="SSF54928">
    <property type="entry name" value="RNA-binding domain, RBD"/>
    <property type="match status" value="1"/>
</dbReference>
<dbReference type="Gene3D" id="3.30.70.330">
    <property type="match status" value="1"/>
</dbReference>
<accession>A0A4T0X6B1</accession>
<evidence type="ECO:0000259" key="7">
    <source>
        <dbReference type="PROSITE" id="PS50102"/>
    </source>
</evidence>
<comment type="caution">
    <text evidence="9">The sequence shown here is derived from an EMBL/GenBank/DDBJ whole genome shotgun (WGS) entry which is preliminary data.</text>
</comment>
<dbReference type="GO" id="GO:0006396">
    <property type="term" value="P:RNA processing"/>
    <property type="evidence" value="ECO:0007669"/>
    <property type="project" value="InterPro"/>
</dbReference>
<keyword evidence="1 4" id="KW-0694">RNA-binding</keyword>
<feature type="transmembrane region" description="Helical" evidence="6">
    <location>
        <begin position="852"/>
        <end position="869"/>
    </location>
</feature>
<evidence type="ECO:0000259" key="8">
    <source>
        <dbReference type="PROSITE" id="PS50961"/>
    </source>
</evidence>
<dbReference type="InterPro" id="IPR035979">
    <property type="entry name" value="RBD_domain_sf"/>
</dbReference>
<keyword evidence="10" id="KW-1185">Reference proteome</keyword>
<gene>
    <name evidence="9" type="ORF">CANINC_000896</name>
</gene>
<feature type="modified residue" description="N6-(pyridoxal phosphate)lysine" evidence="3">
    <location>
        <position position="608"/>
    </location>
</feature>
<dbReference type="HAMAP" id="MF_02087">
    <property type="entry name" value="PLP_homeostasis"/>
    <property type="match status" value="1"/>
</dbReference>
<feature type="domain" description="RRM" evidence="7">
    <location>
        <begin position="1399"/>
        <end position="1476"/>
    </location>
</feature>
<dbReference type="SUPFAM" id="SSF51419">
    <property type="entry name" value="PLP-binding barrel"/>
    <property type="match status" value="1"/>
</dbReference>
<dbReference type="Gene3D" id="3.20.20.10">
    <property type="entry name" value="Alanine racemase"/>
    <property type="match status" value="1"/>
</dbReference>
<sequence length="1527" mass="170082">MSTSFKQLITRLRAVGIDEPDVLKREISRIDGIAVSDGVDTKTLAACHNLCERLFEQAENEGDTGAREIALLGAELLCGSETRVGGVGDTIAAACVNILDGDWTAGVQRVDDVLHWLETGSDDPVVVMHCVRVLKWVGGDDVKWRREELLNEWMQRYTSNEMFAIGVVCELVVNVEEAAEMVQFCIKRNDGVGRRWFLKKLAEFAGNIGGVSANLVMGKIDWRYLIKAGDVDLAFGVLKEVVDWTPHEGVELVRVLLHCATLSGKRKQVWDVIILVLSSGVPEEILCKALIVFARTGGDVGILRVEKLSEIVMKSGSDVRRILAQLAEKGSCEAFLQLYVLVNREWGSREYTSAVKRYPGCSSVTKMLMIDWFNDGGFELEEEVGILRERVREATINRHKELGLPPIADYVRMLKYDVGIIEVGGVKVKFKVRREGFKCELELRWSADEDVNAHLRTFGDSYNVEETHTDKSMSIVIKIGKLYPEWEEPILVLNDEEFRLPVGLKTMRAQGMPLPVFEKRWSVLRESVRIEGINGEKIGKMGVANDGDIWCCLIYTESEVVGVLGRGDEVKCTNYTKERREELVSNLREVEAEITAVNDKAKLVCVSKFKPASDIQALYDEGVRDFGENYVQELTDKAKELPKDIRWHFIGGLQSNKCKDLAKIENIYVVETIDSIKKARKLDEARGNSGFGKVGVYIQVNTSGEEQKSGCKPEEVVEIAKFIIDCDNLELRGLMTIGSYGASSSDGFNEEFEVLRKCSEVVTSELQLVEPLVLSMGMSGDFVQALKQGSSSVRVGSRIFDYDIYDEGVDNEKKEVKVEEKIVKEEKVTKAAPTFVSTLIDVVDNAIDVSHLLQGTIIVFVINLLYVLIQQEGKGSETLVTIGCTFITCIIELIAVIRNRYLKGELVLPEWEYIYGIVFPLLIASLFAKDGGSAVSCMVVQIGYMNVFIRILVSYVVAIQFGVPLNLPVITAFSYEIVSYFLPYVKVSERNVLGMILTMMISEVGDSTEMIVLRGLVVSTIAAFIGAAIMHRIYVNIEDGSLRFVTLLALYGVFTITFLVTSDKLLYPIIEESPLVWVWGYVQRPVLKYWLLLTASVPIIFTILSRPEIHIAIRRKAWHIILFAALAKPLNEEPGLTAIALGVVIALLILVESIRYTKLPPFGDKLNKSLAVFADGKDSLGTMMSPAYLVLGVACPLWLNLSLGYQSRLSSYAGVLSVGLGDAAASVVGTLYGRQALPGSRNGKTLEGTMAMAAALFLGTLYIEWVTGMREISCNVGGGSAALACDSSCCRGRASRVWAAARAMSAEQILKQVEFYFSDSNLIKDKFLFTTQAANDGWVPIQTISQFERMKKFRPVETIVEALRQSKELLEVSENGELVRRKIPLPKNYNEFQIEMNKRSVFVNKLPLDATLDSLLTFFTDFAPINQVRMKKDKKTGKFDGSCLVEFKSPDSVDKLLSLEVLKFNDKPVEVVSKAKYEESRAQKFGARRGSSKGKKNDQDAKKDEKNNKRDASPVRNSSSSEERERD</sequence>
<feature type="transmembrane region" description="Helical" evidence="6">
    <location>
        <begin position="952"/>
        <end position="975"/>
    </location>
</feature>
<dbReference type="EMBL" id="SELW01000141">
    <property type="protein sequence ID" value="TID30542.1"/>
    <property type="molecule type" value="Genomic_DNA"/>
</dbReference>
<keyword evidence="6" id="KW-1133">Transmembrane helix</keyword>
<feature type="region of interest" description="Disordered" evidence="5">
    <location>
        <begin position="1481"/>
        <end position="1527"/>
    </location>
</feature>
<dbReference type="PANTHER" id="PTHR10146">
    <property type="entry name" value="PROLINE SYNTHETASE CO-TRANSCRIBED BACTERIAL HOMOLOG PROTEIN"/>
    <property type="match status" value="1"/>
</dbReference>
<evidence type="ECO:0000256" key="5">
    <source>
        <dbReference type="SAM" id="MobiDB-lite"/>
    </source>
</evidence>
<feature type="domain" description="HTH La-type RNA-binding" evidence="8">
    <location>
        <begin position="1299"/>
        <end position="1389"/>
    </location>
</feature>
<dbReference type="GO" id="GO:0005634">
    <property type="term" value="C:nucleus"/>
    <property type="evidence" value="ECO:0007669"/>
    <property type="project" value="InterPro"/>
</dbReference>
<evidence type="ECO:0000256" key="3">
    <source>
        <dbReference type="HAMAP-Rule" id="MF_03225"/>
    </source>
</evidence>
<dbReference type="InterPro" id="IPR002344">
    <property type="entry name" value="Lupus_La"/>
</dbReference>
<dbReference type="SMART" id="SM00360">
    <property type="entry name" value="RRM"/>
    <property type="match status" value="1"/>
</dbReference>
<keyword evidence="6" id="KW-0812">Transmembrane</keyword>
<feature type="transmembrane region" description="Helical" evidence="6">
    <location>
        <begin position="1011"/>
        <end position="1030"/>
    </location>
</feature>
<keyword evidence="6" id="KW-0472">Membrane</keyword>
<feature type="compositionally biased region" description="Basic and acidic residues" evidence="5">
    <location>
        <begin position="1495"/>
        <end position="1513"/>
    </location>
</feature>
<dbReference type="Pfam" id="PF00076">
    <property type="entry name" value="RRM_1"/>
    <property type="match status" value="1"/>
</dbReference>
<dbReference type="PROSITE" id="PS50961">
    <property type="entry name" value="HTH_LA"/>
    <property type="match status" value="1"/>
</dbReference>
<dbReference type="PROSITE" id="PS01211">
    <property type="entry name" value="UPF0001"/>
    <property type="match status" value="1"/>
</dbReference>
<feature type="transmembrane region" description="Helical" evidence="6">
    <location>
        <begin position="917"/>
        <end position="940"/>
    </location>
</feature>
<evidence type="ECO:0000256" key="2">
    <source>
        <dbReference type="ARBA" id="ARBA00022898"/>
    </source>
</evidence>
<dbReference type="STRING" id="52247.A0A4T0X6B1"/>
<dbReference type="SMART" id="SM00715">
    <property type="entry name" value="LA"/>
    <property type="match status" value="1"/>
</dbReference>
<evidence type="ECO:0000256" key="1">
    <source>
        <dbReference type="ARBA" id="ARBA00022884"/>
    </source>
</evidence>
<proteinExistence type="inferred from homology"/>
<dbReference type="InterPro" id="IPR001608">
    <property type="entry name" value="Ala_racemase_N"/>
</dbReference>
<feature type="transmembrane region" description="Helical" evidence="6">
    <location>
        <begin position="878"/>
        <end position="897"/>
    </location>
</feature>
<evidence type="ECO:0000313" key="9">
    <source>
        <dbReference type="EMBL" id="TID30542.1"/>
    </source>
</evidence>
<name>A0A4T0X6B1_9ASCO</name>
<dbReference type="NCBIfam" id="TIGR00044">
    <property type="entry name" value="YggS family pyridoxal phosphate-dependent enzyme"/>
    <property type="match status" value="1"/>
</dbReference>
<dbReference type="Pfam" id="PF05383">
    <property type="entry name" value="La"/>
    <property type="match status" value="1"/>
</dbReference>
<dbReference type="PROSITE" id="PS50102">
    <property type="entry name" value="RRM"/>
    <property type="match status" value="1"/>
</dbReference>
<feature type="transmembrane region" description="Helical" evidence="6">
    <location>
        <begin position="1211"/>
        <end position="1233"/>
    </location>
</feature>
<keyword evidence="2 3" id="KW-0663">Pyridoxal phosphate</keyword>
<comment type="function">
    <text evidence="3">Pyridoxal 5'-phosphate (PLP)-binding protein, which may be involved in intracellular homeostatic regulation of pyridoxal 5'-phosphate (PLP), the active form of vitamin B6.</text>
</comment>
<dbReference type="SUPFAM" id="SSF46785">
    <property type="entry name" value="Winged helix' DNA-binding domain"/>
    <property type="match status" value="1"/>
</dbReference>
<dbReference type="GO" id="GO:0030170">
    <property type="term" value="F:pyridoxal phosphate binding"/>
    <property type="evidence" value="ECO:0007669"/>
    <property type="project" value="UniProtKB-UniRule"/>
</dbReference>
<dbReference type="InterPro" id="IPR006630">
    <property type="entry name" value="La_HTH"/>
</dbReference>
<feature type="transmembrane region" description="Helical" evidence="6">
    <location>
        <begin position="1042"/>
        <end position="1067"/>
    </location>
</feature>
<feature type="transmembrane region" description="Helical" evidence="6">
    <location>
        <begin position="1245"/>
        <end position="1265"/>
    </location>
</feature>
<dbReference type="InterPro" id="IPR000504">
    <property type="entry name" value="RRM_dom"/>
</dbReference>
<dbReference type="InterPro" id="IPR036388">
    <property type="entry name" value="WH-like_DNA-bd_sf"/>
</dbReference>
<dbReference type="CDD" id="cd06822">
    <property type="entry name" value="PLPDE_III_YBL036c_euk"/>
    <property type="match status" value="1"/>
</dbReference>
<evidence type="ECO:0000256" key="4">
    <source>
        <dbReference type="PROSITE-ProRule" id="PRU00332"/>
    </source>
</evidence>